<dbReference type="PANTHER" id="PTHR36924:SF1">
    <property type="entry name" value="ANTITOXIN HIGA-1"/>
    <property type="match status" value="1"/>
</dbReference>
<keyword evidence="4" id="KW-1185">Reference proteome</keyword>
<dbReference type="HOGENOM" id="CLU_140230_5_1_7"/>
<dbReference type="KEGG" id="dgg:DGI_3233"/>
<protein>
    <submittedName>
        <fullName evidence="3">Putative DNA-binding protein</fullName>
    </submittedName>
</protein>
<dbReference type="InterPro" id="IPR013430">
    <property type="entry name" value="Toxin_antidote_HigA"/>
</dbReference>
<dbReference type="Proteomes" id="UP000016587">
    <property type="component" value="Chromosome"/>
</dbReference>
<evidence type="ECO:0000313" key="3">
    <source>
        <dbReference type="EMBL" id="AGW14936.1"/>
    </source>
</evidence>
<keyword evidence="1 3" id="KW-0238">DNA-binding</keyword>
<dbReference type="Gene3D" id="1.10.260.40">
    <property type="entry name" value="lambda repressor-like DNA-binding domains"/>
    <property type="match status" value="1"/>
</dbReference>
<dbReference type="SMART" id="SM00530">
    <property type="entry name" value="HTH_XRE"/>
    <property type="match status" value="1"/>
</dbReference>
<dbReference type="PROSITE" id="PS50943">
    <property type="entry name" value="HTH_CROC1"/>
    <property type="match status" value="1"/>
</dbReference>
<dbReference type="RefSeq" id="WP_021762032.1">
    <property type="nucleotide sequence ID" value="NC_022444.1"/>
</dbReference>
<organism evidence="3 4">
    <name type="scientific">Megalodesulfovibrio gigas (strain ATCC 19364 / DSM 1382 / NCIMB 9332 / VKM B-1759)</name>
    <name type="common">Desulfovibrio gigas</name>
    <dbReference type="NCBI Taxonomy" id="1121448"/>
    <lineage>
        <taxon>Bacteria</taxon>
        <taxon>Pseudomonadati</taxon>
        <taxon>Thermodesulfobacteriota</taxon>
        <taxon>Desulfovibrionia</taxon>
        <taxon>Desulfovibrionales</taxon>
        <taxon>Desulfovibrionaceae</taxon>
        <taxon>Megalodesulfovibrio</taxon>
    </lineage>
</organism>
<dbReference type="EMBL" id="CP006585">
    <property type="protein sequence ID" value="AGW14936.1"/>
    <property type="molecule type" value="Genomic_DNA"/>
</dbReference>
<proteinExistence type="predicted"/>
<evidence type="ECO:0000259" key="2">
    <source>
        <dbReference type="PROSITE" id="PS50943"/>
    </source>
</evidence>
<sequence length="111" mass="12747">MSHKLPPIHPGEILLEEFMNPMELSQSALAIALRIPNQRVHDIVHRRRGITLDTAARLARFFGTSATFWLNLQTQYDLEMAEDEGLFARLEEDIRPHAAISEKTRKMESHA</sequence>
<reference evidence="3 4" key="1">
    <citation type="journal article" date="2013" name="J. Bacteriol.">
        <title>Roles of HynAB and Ech, the only two hydrogenases found in the model sulfate reducer Desulfovibrio gigas.</title>
        <authorList>
            <person name="Morais-Silva F.O."/>
            <person name="Santos C.I."/>
            <person name="Rodrigues R."/>
            <person name="Pereira I.A."/>
            <person name="Rodrigues-Pousada C."/>
        </authorList>
    </citation>
    <scope>NUCLEOTIDE SEQUENCE [LARGE SCALE GENOMIC DNA]</scope>
    <source>
        <strain evidence="4">ATCC 19364 / DSM 1382 / NCIMB 9332 / VKM B-1759</strain>
    </source>
</reference>
<dbReference type="eggNOG" id="COG3093">
    <property type="taxonomic scope" value="Bacteria"/>
</dbReference>
<dbReference type="STRING" id="1121448.DGI_3233"/>
<dbReference type="SUPFAM" id="SSF47413">
    <property type="entry name" value="lambda repressor-like DNA-binding domains"/>
    <property type="match status" value="1"/>
</dbReference>
<dbReference type="GO" id="GO:0003677">
    <property type="term" value="F:DNA binding"/>
    <property type="evidence" value="ECO:0007669"/>
    <property type="project" value="UniProtKB-KW"/>
</dbReference>
<accession>T2GFL7</accession>
<dbReference type="Pfam" id="PF01381">
    <property type="entry name" value="HTH_3"/>
    <property type="match status" value="1"/>
</dbReference>
<dbReference type="InterPro" id="IPR010982">
    <property type="entry name" value="Lambda_DNA-bd_dom_sf"/>
</dbReference>
<dbReference type="PATRIC" id="fig|1121448.10.peg.3189"/>
<name>T2GFL7_MEGG1</name>
<dbReference type="AlphaFoldDB" id="T2GFL7"/>
<evidence type="ECO:0000313" key="4">
    <source>
        <dbReference type="Proteomes" id="UP000016587"/>
    </source>
</evidence>
<dbReference type="CDD" id="cd00093">
    <property type="entry name" value="HTH_XRE"/>
    <property type="match status" value="1"/>
</dbReference>
<dbReference type="NCBIfam" id="TIGR02607">
    <property type="entry name" value="antidote_HigA"/>
    <property type="match status" value="1"/>
</dbReference>
<dbReference type="PANTHER" id="PTHR36924">
    <property type="entry name" value="ANTITOXIN HIGA-1"/>
    <property type="match status" value="1"/>
</dbReference>
<dbReference type="OrthoDB" id="9798100at2"/>
<dbReference type="InterPro" id="IPR001387">
    <property type="entry name" value="Cro/C1-type_HTH"/>
</dbReference>
<gene>
    <name evidence="3" type="ORF">DGI_3233</name>
</gene>
<feature type="domain" description="HTH cro/C1-type" evidence="2">
    <location>
        <begin position="15"/>
        <end position="69"/>
    </location>
</feature>
<evidence type="ECO:0000256" key="1">
    <source>
        <dbReference type="ARBA" id="ARBA00023125"/>
    </source>
</evidence>
<reference evidence="4" key="2">
    <citation type="submission" date="2013-07" db="EMBL/GenBank/DDBJ databases">
        <authorList>
            <person name="Morais-Silva F.O."/>
            <person name="Rezende A.M."/>
            <person name="Pimentel C."/>
            <person name="Resende D.M."/>
            <person name="Santos C.I."/>
            <person name="Clemente C."/>
            <person name="de Oliveira L.M."/>
            <person name="da Silva S.M."/>
            <person name="Costa D.A."/>
            <person name="Varela-Raposo A."/>
            <person name="Horacio E.C.A."/>
            <person name="Matos M."/>
            <person name="Flores O."/>
            <person name="Ruiz J.C."/>
            <person name="Rodrigues-Pousada C."/>
        </authorList>
    </citation>
    <scope>NUCLEOTIDE SEQUENCE [LARGE SCALE GENOMIC DNA]</scope>
    <source>
        <strain evidence="4">ATCC 19364 / DSM 1382 / NCIMB 9332 / VKM B-1759</strain>
    </source>
</reference>